<dbReference type="AlphaFoldDB" id="A0A1H6WZ95"/>
<accession>A0A1H6WZ95</accession>
<sequence>MNGIKIRRALCLCIIPILLSLLLTACGGNKLSGTYYSTDGISQTFAFKGDTVTMSAFGINATGTYKIDGDKITISYSLFGIPYDWQQSFSKSGDSIYIGGTQFIKE</sequence>
<evidence type="ECO:0000313" key="2">
    <source>
        <dbReference type="Proteomes" id="UP000183028"/>
    </source>
</evidence>
<reference evidence="2" key="1">
    <citation type="submission" date="2016-10" db="EMBL/GenBank/DDBJ databases">
        <authorList>
            <person name="Varghese N."/>
        </authorList>
    </citation>
    <scope>NUCLEOTIDE SEQUENCE [LARGE SCALE GENOMIC DNA]</scope>
    <source>
        <strain evidence="2">DSM 20406</strain>
    </source>
</reference>
<keyword evidence="2" id="KW-1185">Reference proteome</keyword>
<evidence type="ECO:0000313" key="1">
    <source>
        <dbReference type="EMBL" id="SEJ22241.1"/>
    </source>
</evidence>
<dbReference type="PROSITE" id="PS51257">
    <property type="entry name" value="PROKAR_LIPOPROTEIN"/>
    <property type="match status" value="1"/>
</dbReference>
<protein>
    <recommendedName>
        <fullName evidence="3">DUF5640 domain-containing protein</fullName>
    </recommendedName>
</protein>
<evidence type="ECO:0008006" key="3">
    <source>
        <dbReference type="Google" id="ProtNLM"/>
    </source>
</evidence>
<name>A0A1H6WZ95_9FIRM</name>
<gene>
    <name evidence="1" type="ORF">SAMN04487834_107710</name>
</gene>
<organism evidence="1 2">
    <name type="scientific">Sharpea azabuensis</name>
    <dbReference type="NCBI Taxonomy" id="322505"/>
    <lineage>
        <taxon>Bacteria</taxon>
        <taxon>Bacillati</taxon>
        <taxon>Bacillota</taxon>
        <taxon>Erysipelotrichia</taxon>
        <taxon>Erysipelotrichales</taxon>
        <taxon>Coprobacillaceae</taxon>
        <taxon>Sharpea</taxon>
    </lineage>
</organism>
<dbReference type="OrthoDB" id="3476385at2"/>
<proteinExistence type="predicted"/>
<dbReference type="Proteomes" id="UP000183028">
    <property type="component" value="Unassembled WGS sequence"/>
</dbReference>
<dbReference type="EMBL" id="FNYK01000077">
    <property type="protein sequence ID" value="SEJ22241.1"/>
    <property type="molecule type" value="Genomic_DNA"/>
</dbReference>
<dbReference type="RefSeq" id="WP_074732750.1">
    <property type="nucleotide sequence ID" value="NZ_FNYK01000077.1"/>
</dbReference>